<accession>A0A3G1KPI1</accession>
<dbReference type="EMBL" id="CP017634">
    <property type="protein sequence ID" value="ATW24346.1"/>
    <property type="molecule type" value="Genomic_DNA"/>
</dbReference>
<reference evidence="1 2" key="1">
    <citation type="submission" date="2016-10" db="EMBL/GenBank/DDBJ databases">
        <title>Complete Genome Sequence of Peptococcaceae strain DCMF.</title>
        <authorList>
            <person name="Edwards R.J."/>
            <person name="Holland S.I."/>
            <person name="Deshpande N.P."/>
            <person name="Wong Y.K."/>
            <person name="Ertan H."/>
            <person name="Manefield M."/>
            <person name="Russell T.L."/>
            <person name="Lee M.J."/>
        </authorList>
    </citation>
    <scope>NUCLEOTIDE SEQUENCE [LARGE SCALE GENOMIC DNA]</scope>
    <source>
        <strain evidence="1 2">DCMF</strain>
    </source>
</reference>
<dbReference type="InterPro" id="IPR032710">
    <property type="entry name" value="NTF2-like_dom_sf"/>
</dbReference>
<dbReference type="SUPFAM" id="SSF54427">
    <property type="entry name" value="NTF2-like"/>
    <property type="match status" value="1"/>
</dbReference>
<dbReference type="KEGG" id="fwa:DCMF_05700"/>
<evidence type="ECO:0000313" key="1">
    <source>
        <dbReference type="EMBL" id="ATW24346.1"/>
    </source>
</evidence>
<organism evidence="1 2">
    <name type="scientific">Formimonas warabiya</name>
    <dbReference type="NCBI Taxonomy" id="1761012"/>
    <lineage>
        <taxon>Bacteria</taxon>
        <taxon>Bacillati</taxon>
        <taxon>Bacillota</taxon>
        <taxon>Clostridia</taxon>
        <taxon>Eubacteriales</taxon>
        <taxon>Peptococcaceae</taxon>
        <taxon>Candidatus Formimonas</taxon>
    </lineage>
</organism>
<dbReference type="AlphaFoldDB" id="A0A3G1KPI1"/>
<dbReference type="OrthoDB" id="1724570at2"/>
<name>A0A3G1KPI1_FORW1</name>
<protein>
    <submittedName>
        <fullName evidence="1">Uncharacterized protein</fullName>
    </submittedName>
</protein>
<dbReference type="RefSeq" id="WP_148133536.1">
    <property type="nucleotide sequence ID" value="NZ_CP017634.1"/>
</dbReference>
<gene>
    <name evidence="1" type="ORF">DCMF_05700</name>
</gene>
<dbReference type="Proteomes" id="UP000323521">
    <property type="component" value="Chromosome"/>
</dbReference>
<proteinExistence type="predicted"/>
<sequence length="272" mass="31816">MRPYRIISLFFLLIVFGYFGEHFYLSELEDRAVLSVTSQNQTRSEDDPEPFHLVVQFYDAVEKNNWGKVKDLVTPEWWVEMYRSGYMEKWQTQVRQDPSLDFVMFLATGQKMDERNGLAWAMGKVDWVSSKQKMHDENEILSFTKQKDGWRISSIQVNRPVELVDEFYQTITAGQFEKLPSFLSAPLGQLWKSGELTASLKSDWAKSKTDVYCVFYLEDFVVQENQAWVKGVVLWNPLTPQALETPVTLSLTQTNDLDWKINKISGHWEIEK</sequence>
<evidence type="ECO:0000313" key="2">
    <source>
        <dbReference type="Proteomes" id="UP000323521"/>
    </source>
</evidence>
<keyword evidence="2" id="KW-1185">Reference proteome</keyword>